<dbReference type="InterPro" id="IPR007505">
    <property type="entry name" value="PDDEXK_7"/>
</dbReference>
<protein>
    <recommendedName>
        <fullName evidence="1">DUF2357 domain-containing protein</fullName>
    </recommendedName>
</protein>
<evidence type="ECO:0000313" key="2">
    <source>
        <dbReference type="EMBL" id="SDC15875.1"/>
    </source>
</evidence>
<name>A0A1G6JBU9_NIADE</name>
<keyword evidence="3" id="KW-1185">Reference proteome</keyword>
<organism evidence="2 3">
    <name type="scientific">Niabella drilacis (strain DSM 25811 / CCM 8410 / CCUG 62505 / LMG 26954 / E90)</name>
    <dbReference type="NCBI Taxonomy" id="1285928"/>
    <lineage>
        <taxon>Bacteria</taxon>
        <taxon>Pseudomonadati</taxon>
        <taxon>Bacteroidota</taxon>
        <taxon>Chitinophagia</taxon>
        <taxon>Chitinophagales</taxon>
        <taxon>Chitinophagaceae</taxon>
        <taxon>Niabella</taxon>
    </lineage>
</organism>
<dbReference type="InterPro" id="IPR018633">
    <property type="entry name" value="DUF2357"/>
</dbReference>
<dbReference type="EMBL" id="FMZO01000001">
    <property type="protein sequence ID" value="SDC15875.1"/>
    <property type="molecule type" value="Genomic_DNA"/>
</dbReference>
<dbReference type="Pfam" id="PF09823">
    <property type="entry name" value="DUF2357"/>
    <property type="match status" value="1"/>
</dbReference>
<evidence type="ECO:0000313" key="3">
    <source>
        <dbReference type="Proteomes" id="UP000198757"/>
    </source>
</evidence>
<accession>A0A1G6JBU9</accession>
<reference evidence="3" key="1">
    <citation type="submission" date="2016-10" db="EMBL/GenBank/DDBJ databases">
        <authorList>
            <person name="Varghese N."/>
            <person name="Submissions S."/>
        </authorList>
    </citation>
    <scope>NUCLEOTIDE SEQUENCE [LARGE SCALE GENOMIC DNA]</scope>
    <source>
        <strain evidence="3">DSM 25811 / CCM 8410 / LMG 26954 / E90</strain>
    </source>
</reference>
<dbReference type="STRING" id="1285928.SAMN04487894_101478"/>
<dbReference type="Proteomes" id="UP000198757">
    <property type="component" value="Unassembled WGS sequence"/>
</dbReference>
<evidence type="ECO:0000259" key="1">
    <source>
        <dbReference type="Pfam" id="PF09823"/>
    </source>
</evidence>
<sequence>MKTLSSIELHLDQVAPGLRLYIDARKPDTLFDGEEDAAEHNEARYQLMEGFFYDYAFNHPNYQLGDVGENIIIPHKRNTHTGTLAPNIFTGTLTIPILYNHQPEPVTSIELEVQSTKTSYRNDYRDMLELITEKCTDLLLQSNAPAAHYFDIDYTKNSQTLYQKFAFIKSVIGTDEFAEAIHRIVTAPVTQWADAPEPRDVRQLRRLSNAHVKELLKGGSPAILPEALKKAGFHSLPRRIAATRKTDAVDTPENRFVKHALEVFLQFCTEVHNAAAPQSKLYKESLLLIRTLEGFLHHSLFAKIAAPTTLRLNSPVLQRKEGYREVLRTWLLFDAAARLVWTGGDDVYQGGKKDVATLYEYWLFFKLLSLFQSLFQLNAEDISQLIEKTEDGLNLRLKQGRHYPVKGVYDAGSRKLSIRFSYNRSFSGSKPYPDAGSWTMHMRPDYTLSFWPAGITEAEAELQELIVHIHFDAKYKIDHLNKFLEPSSNAALAQEKKDNSKGIYKNADLLKMHAYKDAIRRTGGAYVLYPGHKDLTRKGFHEILPGLGAFPVRPSKTEDGTGALKAFILAIIDHFINRSSQREKWAYHTFDVFKQKPGEDHILNEPLPEPYGANRDLLPDDSFVLIGYYKSAEQLAWIRQHHLYNFRTGSGAGGLVLDAPTVSARYLLLHTAGQQHSGELWKIVSKGPQIFSRQELLDKNYPSPTQSHYLVIRLAPVPEPELHHLQWHFKNLPNYTSGRASAVPFTATLAQFMKVVQGRE</sequence>
<dbReference type="RefSeq" id="WP_090388410.1">
    <property type="nucleotide sequence ID" value="NZ_FMZO01000001.1"/>
</dbReference>
<dbReference type="AlphaFoldDB" id="A0A1G6JBU9"/>
<dbReference type="Pfam" id="PF04411">
    <property type="entry name" value="PDDEXK_7"/>
    <property type="match status" value="1"/>
</dbReference>
<proteinExistence type="predicted"/>
<dbReference type="OrthoDB" id="32195at2"/>
<gene>
    <name evidence="2" type="ORF">SAMN04487894_101478</name>
</gene>
<feature type="domain" description="DUF2357" evidence="1">
    <location>
        <begin position="81"/>
        <end position="330"/>
    </location>
</feature>